<evidence type="ECO:0000256" key="1">
    <source>
        <dbReference type="ARBA" id="ARBA00005695"/>
    </source>
</evidence>
<dbReference type="GO" id="GO:1904680">
    <property type="term" value="F:peptide transmembrane transporter activity"/>
    <property type="evidence" value="ECO:0007669"/>
    <property type="project" value="TreeGrafter"/>
</dbReference>
<evidence type="ECO:0000256" key="4">
    <source>
        <dbReference type="SAM" id="MobiDB-lite"/>
    </source>
</evidence>
<dbReference type="Pfam" id="PF00496">
    <property type="entry name" value="SBP_bac_5"/>
    <property type="match status" value="1"/>
</dbReference>
<evidence type="ECO:0000256" key="2">
    <source>
        <dbReference type="ARBA" id="ARBA00022448"/>
    </source>
</evidence>
<dbReference type="SUPFAM" id="SSF53850">
    <property type="entry name" value="Periplasmic binding protein-like II"/>
    <property type="match status" value="1"/>
</dbReference>
<evidence type="ECO:0000313" key="8">
    <source>
        <dbReference type="Proteomes" id="UP000248066"/>
    </source>
</evidence>
<keyword evidence="8" id="KW-1185">Reference proteome</keyword>
<feature type="region of interest" description="Disordered" evidence="4">
    <location>
        <begin position="23"/>
        <end position="51"/>
    </location>
</feature>
<proteinExistence type="inferred from homology"/>
<dbReference type="Proteomes" id="UP000248066">
    <property type="component" value="Unassembled WGS sequence"/>
</dbReference>
<dbReference type="PROSITE" id="PS51257">
    <property type="entry name" value="PROKAR_LIPOPROTEIN"/>
    <property type="match status" value="1"/>
</dbReference>
<dbReference type="GO" id="GO:0043190">
    <property type="term" value="C:ATP-binding cassette (ABC) transporter complex"/>
    <property type="evidence" value="ECO:0007669"/>
    <property type="project" value="InterPro"/>
</dbReference>
<dbReference type="InterPro" id="IPR039424">
    <property type="entry name" value="SBP_5"/>
</dbReference>
<accession>A0A2W0HGL7</accession>
<dbReference type="GO" id="GO:0015833">
    <property type="term" value="P:peptide transport"/>
    <property type="evidence" value="ECO:0007669"/>
    <property type="project" value="TreeGrafter"/>
</dbReference>
<evidence type="ECO:0000313" key="7">
    <source>
        <dbReference type="EMBL" id="PYZ96042.1"/>
    </source>
</evidence>
<dbReference type="GO" id="GO:0042597">
    <property type="term" value="C:periplasmic space"/>
    <property type="evidence" value="ECO:0007669"/>
    <property type="project" value="UniProtKB-ARBA"/>
</dbReference>
<dbReference type="InterPro" id="IPR000914">
    <property type="entry name" value="SBP_5_dom"/>
</dbReference>
<comment type="caution">
    <text evidence="7">The sequence shown here is derived from an EMBL/GenBank/DDBJ whole genome shotgun (WGS) entry which is preliminary data.</text>
</comment>
<keyword evidence="3 5" id="KW-0732">Signal</keyword>
<evidence type="ECO:0000259" key="6">
    <source>
        <dbReference type="Pfam" id="PF00496"/>
    </source>
</evidence>
<dbReference type="AlphaFoldDB" id="A0A2W0HGL7"/>
<dbReference type="EMBL" id="PDOF01000003">
    <property type="protein sequence ID" value="PYZ96042.1"/>
    <property type="molecule type" value="Genomic_DNA"/>
</dbReference>
<feature type="chain" id="PRO_5015924251" evidence="5">
    <location>
        <begin position="25"/>
        <end position="534"/>
    </location>
</feature>
<reference evidence="7 8" key="1">
    <citation type="submission" date="2017-10" db="EMBL/GenBank/DDBJ databases">
        <title>Bacillus sp. nov., a halophilic bacterium isolated from a Yangshapao Lake.</title>
        <authorList>
            <person name="Wang H."/>
        </authorList>
    </citation>
    <scope>NUCLEOTIDE SEQUENCE [LARGE SCALE GENOMIC DNA]</scope>
    <source>
        <strain evidence="7 8">YSP-3</strain>
    </source>
</reference>
<dbReference type="Gene3D" id="3.10.105.10">
    <property type="entry name" value="Dipeptide-binding Protein, Domain 3"/>
    <property type="match status" value="1"/>
</dbReference>
<dbReference type="PANTHER" id="PTHR30290:SF9">
    <property type="entry name" value="OLIGOPEPTIDE-BINDING PROTEIN APPA"/>
    <property type="match status" value="1"/>
</dbReference>
<protein>
    <submittedName>
        <fullName evidence="7">Glutathione ABC transporter substrate-binding protein</fullName>
    </submittedName>
</protein>
<dbReference type="OrthoDB" id="9796817at2"/>
<feature type="compositionally biased region" description="Acidic residues" evidence="4">
    <location>
        <begin position="38"/>
        <end position="49"/>
    </location>
</feature>
<dbReference type="InterPro" id="IPR030678">
    <property type="entry name" value="Peptide/Ni-bd"/>
</dbReference>
<feature type="signal peptide" evidence="5">
    <location>
        <begin position="1"/>
        <end position="24"/>
    </location>
</feature>
<dbReference type="RefSeq" id="WP_110521318.1">
    <property type="nucleotide sequence ID" value="NZ_PDOF01000003.1"/>
</dbReference>
<dbReference type="Gene3D" id="3.90.76.10">
    <property type="entry name" value="Dipeptide-binding Protein, Domain 1"/>
    <property type="match status" value="1"/>
</dbReference>
<organism evidence="7 8">
    <name type="scientific">Alteribacter lacisalsi</name>
    <dbReference type="NCBI Taxonomy" id="2045244"/>
    <lineage>
        <taxon>Bacteria</taxon>
        <taxon>Bacillati</taxon>
        <taxon>Bacillota</taxon>
        <taxon>Bacilli</taxon>
        <taxon>Bacillales</taxon>
        <taxon>Bacillaceae</taxon>
        <taxon>Alteribacter</taxon>
    </lineage>
</organism>
<dbReference type="PANTHER" id="PTHR30290">
    <property type="entry name" value="PERIPLASMIC BINDING COMPONENT OF ABC TRANSPORTER"/>
    <property type="match status" value="1"/>
</dbReference>
<gene>
    <name evidence="7" type="ORF">CR205_16860</name>
</gene>
<dbReference type="PIRSF" id="PIRSF002741">
    <property type="entry name" value="MppA"/>
    <property type="match status" value="1"/>
</dbReference>
<evidence type="ECO:0000256" key="5">
    <source>
        <dbReference type="SAM" id="SignalP"/>
    </source>
</evidence>
<sequence length="534" mass="58906">MKKSTFTTSAAASVALAVMLAGCASEPDEETGGSPDDGNGEEAAGEDGGELTIGTQSDIVAIDPHLTNDVPSNNVQANIFDRLVYLDEDMELEPMLATDWELIEDDLWEFTLRDDVTFHDGSEFNAEVVKANLERILDEEIASPRANVFEMIEKVTVEDEFTVRIKTEFPFGALDAHLAHIGGSMISGEAIEADYEAMENGEDPGSYINNNSPGSGFFELEERNSGDSITLVRNDNYWGDPAKVDRVTFRVIGDEGQIINSVEAGEIDIAFPIRPTDMSRLDANEDVELYVQDSVSMAYVGFNNQKEPYDDPRVRQALSMAIDKDSIIDNVLEGAADKAVGPISDNVFGFDENIEDLGYDPERARELLEEAGYADGFETSIWTNDTSEREDIAIIVQSQLEEIGVDVSIEVLEWGAYLDQTAAGEHDMFILGWSTGTGDADVGLYSLFHSSQHGTGNKTFIENDELDQLLEDARMETDEAAREALYSETMQLLVDEAPMLYLYHTDYLEGLGSHLSGYWKHPTGYSMLQNVTVQ</sequence>
<evidence type="ECO:0000256" key="3">
    <source>
        <dbReference type="ARBA" id="ARBA00022729"/>
    </source>
</evidence>
<keyword evidence="2" id="KW-0813">Transport</keyword>
<dbReference type="CDD" id="cd08499">
    <property type="entry name" value="PBP2_Ylib_like"/>
    <property type="match status" value="1"/>
</dbReference>
<name>A0A2W0HGL7_9BACI</name>
<comment type="similarity">
    <text evidence="1">Belongs to the bacterial solute-binding protein 5 family.</text>
</comment>
<dbReference type="Gene3D" id="3.40.190.10">
    <property type="entry name" value="Periplasmic binding protein-like II"/>
    <property type="match status" value="1"/>
</dbReference>
<feature type="domain" description="Solute-binding protein family 5" evidence="6">
    <location>
        <begin position="91"/>
        <end position="452"/>
    </location>
</feature>